<dbReference type="SUPFAM" id="SSF57424">
    <property type="entry name" value="LDL receptor-like module"/>
    <property type="match status" value="1"/>
</dbReference>
<keyword evidence="1" id="KW-1015">Disulfide bond</keyword>
<sequence length="248" mass="27509">MGPGSCCPCITLLTALVSLTSALGMFTKPSDADGRRYDVLDILVHHLNDVEGQGPTLQEVLREAFLSQPVGLVYDEDNSDLDSPSGHSDTFDDQYRTILDLVTQDDRSDPLHGQDDTVKRGSVSELNVGHPSSRKTIQAHRPKEILFVNDPLTRPEERQTIRAAKISKPKPTVKPRHQKLKSCPVKADGSKPIMCPKGKICVEDQQICDGHKDCLDGEDESFTLCVVKRLFENWTQKMQCQESNSPAN</sequence>
<dbReference type="Pfam" id="PF00057">
    <property type="entry name" value="Ldl_recept_a"/>
    <property type="match status" value="1"/>
</dbReference>
<dbReference type="InterPro" id="IPR002172">
    <property type="entry name" value="LDrepeatLR_classA_rpt"/>
</dbReference>
<evidence type="ECO:0000256" key="1">
    <source>
        <dbReference type="ARBA" id="ARBA00023157"/>
    </source>
</evidence>
<dbReference type="Proteomes" id="UP001497497">
    <property type="component" value="Unassembled WGS sequence"/>
</dbReference>
<dbReference type="CDD" id="cd00112">
    <property type="entry name" value="LDLa"/>
    <property type="match status" value="1"/>
</dbReference>
<feature type="signal peptide" evidence="3">
    <location>
        <begin position="1"/>
        <end position="22"/>
    </location>
</feature>
<keyword evidence="3" id="KW-0732">Signal</keyword>
<dbReference type="PROSITE" id="PS01209">
    <property type="entry name" value="LDLRA_1"/>
    <property type="match status" value="1"/>
</dbReference>
<organism evidence="4 5">
    <name type="scientific">Lymnaea stagnalis</name>
    <name type="common">Great pond snail</name>
    <name type="synonym">Helix stagnalis</name>
    <dbReference type="NCBI Taxonomy" id="6523"/>
    <lineage>
        <taxon>Eukaryota</taxon>
        <taxon>Metazoa</taxon>
        <taxon>Spiralia</taxon>
        <taxon>Lophotrochozoa</taxon>
        <taxon>Mollusca</taxon>
        <taxon>Gastropoda</taxon>
        <taxon>Heterobranchia</taxon>
        <taxon>Euthyneura</taxon>
        <taxon>Panpulmonata</taxon>
        <taxon>Hygrophila</taxon>
        <taxon>Lymnaeoidea</taxon>
        <taxon>Lymnaeidae</taxon>
        <taxon>Lymnaea</taxon>
    </lineage>
</organism>
<dbReference type="PROSITE" id="PS50068">
    <property type="entry name" value="LDLRA_2"/>
    <property type="match status" value="1"/>
</dbReference>
<dbReference type="InterPro" id="IPR036055">
    <property type="entry name" value="LDL_receptor-like_sf"/>
</dbReference>
<keyword evidence="5" id="KW-1185">Reference proteome</keyword>
<dbReference type="EMBL" id="CAXITT010000359">
    <property type="protein sequence ID" value="CAL1539882.1"/>
    <property type="molecule type" value="Genomic_DNA"/>
</dbReference>
<dbReference type="SMART" id="SM00192">
    <property type="entry name" value="LDLa"/>
    <property type="match status" value="1"/>
</dbReference>
<gene>
    <name evidence="4" type="ORF">GSLYS_00013615001</name>
</gene>
<comment type="caution">
    <text evidence="2">Lacks conserved residue(s) required for the propagation of feature annotation.</text>
</comment>
<feature type="chain" id="PRO_5043819434" evidence="3">
    <location>
        <begin position="23"/>
        <end position="248"/>
    </location>
</feature>
<proteinExistence type="predicted"/>
<evidence type="ECO:0000256" key="3">
    <source>
        <dbReference type="SAM" id="SignalP"/>
    </source>
</evidence>
<evidence type="ECO:0000256" key="2">
    <source>
        <dbReference type="PROSITE-ProRule" id="PRU00124"/>
    </source>
</evidence>
<comment type="caution">
    <text evidence="4">The sequence shown here is derived from an EMBL/GenBank/DDBJ whole genome shotgun (WGS) entry which is preliminary data.</text>
</comment>
<protein>
    <submittedName>
        <fullName evidence="4">Uncharacterized protein</fullName>
    </submittedName>
</protein>
<dbReference type="AlphaFoldDB" id="A0AAV2HZY5"/>
<accession>A0AAV2HZY5</accession>
<dbReference type="Gene3D" id="2.40.128.620">
    <property type="match status" value="1"/>
</dbReference>
<dbReference type="InterPro" id="IPR023415">
    <property type="entry name" value="LDLR_class-A_CS"/>
</dbReference>
<reference evidence="4 5" key="1">
    <citation type="submission" date="2024-04" db="EMBL/GenBank/DDBJ databases">
        <authorList>
            <consortium name="Genoscope - CEA"/>
            <person name="William W."/>
        </authorList>
    </citation>
    <scope>NUCLEOTIDE SEQUENCE [LARGE SCALE GENOMIC DNA]</scope>
</reference>
<name>A0AAV2HZY5_LYMST</name>
<evidence type="ECO:0000313" key="5">
    <source>
        <dbReference type="Proteomes" id="UP001497497"/>
    </source>
</evidence>
<evidence type="ECO:0000313" key="4">
    <source>
        <dbReference type="EMBL" id="CAL1539882.1"/>
    </source>
</evidence>